<keyword evidence="3" id="KW-1185">Reference proteome</keyword>
<evidence type="ECO:0000313" key="3">
    <source>
        <dbReference type="Proteomes" id="UP000838412"/>
    </source>
</evidence>
<reference evidence="2" key="1">
    <citation type="submission" date="2022-01" db="EMBL/GenBank/DDBJ databases">
        <authorList>
            <person name="Braso-Vives M."/>
        </authorList>
    </citation>
    <scope>NUCLEOTIDE SEQUENCE</scope>
</reference>
<protein>
    <submittedName>
        <fullName evidence="2">Hypp634 protein</fullName>
    </submittedName>
</protein>
<accession>A0A8J9VBM4</accession>
<sequence length="69" mass="7635">MRANTLTSLMAITLSEEVVETFSPDDAIGRWLAAGKSTSRQRIAPYDRDTPEQAPDYTSSESETDPDEL</sequence>
<gene>
    <name evidence="2" type="primary">Hypp634</name>
    <name evidence="2" type="ORF">BLAG_LOCUS2032</name>
</gene>
<evidence type="ECO:0000313" key="2">
    <source>
        <dbReference type="EMBL" id="CAH1233190.1"/>
    </source>
</evidence>
<dbReference type="AlphaFoldDB" id="A0A8J9VBM4"/>
<dbReference type="Proteomes" id="UP000838412">
    <property type="component" value="Chromosome 1"/>
</dbReference>
<proteinExistence type="predicted"/>
<dbReference type="EMBL" id="OV696686">
    <property type="protein sequence ID" value="CAH1233190.1"/>
    <property type="molecule type" value="Genomic_DNA"/>
</dbReference>
<organism evidence="2 3">
    <name type="scientific">Branchiostoma lanceolatum</name>
    <name type="common">Common lancelet</name>
    <name type="synonym">Amphioxus lanceolatum</name>
    <dbReference type="NCBI Taxonomy" id="7740"/>
    <lineage>
        <taxon>Eukaryota</taxon>
        <taxon>Metazoa</taxon>
        <taxon>Chordata</taxon>
        <taxon>Cephalochordata</taxon>
        <taxon>Leptocardii</taxon>
        <taxon>Amphioxiformes</taxon>
        <taxon>Branchiostomatidae</taxon>
        <taxon>Branchiostoma</taxon>
    </lineage>
</organism>
<feature type="region of interest" description="Disordered" evidence="1">
    <location>
        <begin position="36"/>
        <end position="69"/>
    </location>
</feature>
<evidence type="ECO:0000256" key="1">
    <source>
        <dbReference type="SAM" id="MobiDB-lite"/>
    </source>
</evidence>
<name>A0A8J9VBM4_BRALA</name>